<dbReference type="SUPFAM" id="SSF55166">
    <property type="entry name" value="Hedgehog/DD-peptidase"/>
    <property type="match status" value="1"/>
</dbReference>
<dbReference type="InterPro" id="IPR009045">
    <property type="entry name" value="Zn_M74/Hedgehog-like"/>
</dbReference>
<sequence length="271" mass="30924">MQRRRFIQAITLGTLAAQLPTLRAGEPQPDDASIKDYLYRMRFPDDHYHQDILTSDQDKVILNQVCKRLKRIQRVVGYGNFNIISFDEALDLSNRYSRVGSFTPRETQLIEQLFYEDAGIYGFSGEKTMEKLTASIDRQDVRKIPGSGHFLFRGRPTELYNDIRSKVGEQVVLTSGIRGVVKQMSLFLDKASRNEGNLSLASRSLAPPGYSFHGTGDFDVGRNGWGSLNFTEAFAATEEFRRLTDLGYIDIRYPIDNRLGVRFEPWHIKIG</sequence>
<dbReference type="InterPro" id="IPR003709">
    <property type="entry name" value="VanY-like_core_dom"/>
</dbReference>
<organism evidence="2 3">
    <name type="scientific">Sedimenticola selenatireducens</name>
    <dbReference type="NCBI Taxonomy" id="191960"/>
    <lineage>
        <taxon>Bacteria</taxon>
        <taxon>Pseudomonadati</taxon>
        <taxon>Pseudomonadota</taxon>
        <taxon>Gammaproteobacteria</taxon>
        <taxon>Chromatiales</taxon>
        <taxon>Sedimenticolaceae</taxon>
        <taxon>Sedimenticola</taxon>
    </lineage>
</organism>
<gene>
    <name evidence="2" type="ORF">FHP88_10060</name>
</gene>
<name>A0A557SBY2_9GAMM</name>
<proteinExistence type="predicted"/>
<dbReference type="GO" id="GO:0006508">
    <property type="term" value="P:proteolysis"/>
    <property type="evidence" value="ECO:0007669"/>
    <property type="project" value="InterPro"/>
</dbReference>
<comment type="caution">
    <text evidence="2">The sequence shown here is derived from an EMBL/GenBank/DDBJ whole genome shotgun (WGS) entry which is preliminary data.</text>
</comment>
<dbReference type="EMBL" id="VMNH01000010">
    <property type="protein sequence ID" value="TVO74928.1"/>
    <property type="molecule type" value="Genomic_DNA"/>
</dbReference>
<dbReference type="GO" id="GO:0008233">
    <property type="term" value="F:peptidase activity"/>
    <property type="evidence" value="ECO:0007669"/>
    <property type="project" value="InterPro"/>
</dbReference>
<protein>
    <submittedName>
        <fullName evidence="2">Peptidase M15</fullName>
    </submittedName>
</protein>
<evidence type="ECO:0000259" key="1">
    <source>
        <dbReference type="Pfam" id="PF02557"/>
    </source>
</evidence>
<dbReference type="Proteomes" id="UP000316649">
    <property type="component" value="Unassembled WGS sequence"/>
</dbReference>
<dbReference type="PANTHER" id="PTHR34385">
    <property type="entry name" value="D-ALANYL-D-ALANINE CARBOXYPEPTIDASE"/>
    <property type="match status" value="1"/>
</dbReference>
<dbReference type="InterPro" id="IPR052179">
    <property type="entry name" value="DD-CPase-like"/>
</dbReference>
<dbReference type="OrthoDB" id="9786184at2"/>
<evidence type="ECO:0000313" key="3">
    <source>
        <dbReference type="Proteomes" id="UP000316649"/>
    </source>
</evidence>
<dbReference type="Gene3D" id="3.30.1380.10">
    <property type="match status" value="1"/>
</dbReference>
<dbReference type="CDD" id="cd14814">
    <property type="entry name" value="Peptidase_M15"/>
    <property type="match status" value="1"/>
</dbReference>
<dbReference type="PANTHER" id="PTHR34385:SF1">
    <property type="entry name" value="PEPTIDOGLYCAN L-ALANYL-D-GLUTAMATE ENDOPEPTIDASE CWLK"/>
    <property type="match status" value="1"/>
</dbReference>
<reference evidence="2 3" key="1">
    <citation type="submission" date="2019-07" db="EMBL/GenBank/DDBJ databases">
        <title>The pathways for chlorine oxyanion respiration interact through the shared metabolite chlorate.</title>
        <authorList>
            <person name="Barnum T.P."/>
            <person name="Cheng Y."/>
            <person name="Hill K.A."/>
            <person name="Lucas L.N."/>
            <person name="Carlson H.K."/>
            <person name="Coates J.D."/>
        </authorList>
    </citation>
    <scope>NUCLEOTIDE SEQUENCE [LARGE SCALE GENOMIC DNA]</scope>
    <source>
        <strain evidence="2 3">BK-1</strain>
    </source>
</reference>
<evidence type="ECO:0000313" key="2">
    <source>
        <dbReference type="EMBL" id="TVO74928.1"/>
    </source>
</evidence>
<keyword evidence="3" id="KW-1185">Reference proteome</keyword>
<dbReference type="AlphaFoldDB" id="A0A557SBY2"/>
<dbReference type="Pfam" id="PF02557">
    <property type="entry name" value="VanY"/>
    <property type="match status" value="1"/>
</dbReference>
<accession>A0A557SBY2</accession>
<feature type="domain" description="D-alanyl-D-alanine carboxypeptidase-like core" evidence="1">
    <location>
        <begin position="166"/>
        <end position="269"/>
    </location>
</feature>